<evidence type="ECO:0000313" key="3">
    <source>
        <dbReference type="Proteomes" id="UP001189429"/>
    </source>
</evidence>
<comment type="caution">
    <text evidence="2">The sequence shown here is derived from an EMBL/GenBank/DDBJ whole genome shotgun (WGS) entry which is preliminary data.</text>
</comment>
<dbReference type="Proteomes" id="UP001189429">
    <property type="component" value="Unassembled WGS sequence"/>
</dbReference>
<sequence length="129" mass="13624">MSRSDDPGRLDAVKLAPPHTKQLQAGVLLTMDQNSDSDEVGSWTVKTTPSPVKQVKRRSSVSARSLASGLHHAVEGTLQGVRLGVPAGAAAGRAADLGRRSRGSRGSEDSQEGRPTRRMPTDDPARCEA</sequence>
<keyword evidence="3" id="KW-1185">Reference proteome</keyword>
<reference evidence="2" key="1">
    <citation type="submission" date="2023-10" db="EMBL/GenBank/DDBJ databases">
        <authorList>
            <person name="Chen Y."/>
            <person name="Shah S."/>
            <person name="Dougan E. K."/>
            <person name="Thang M."/>
            <person name="Chan C."/>
        </authorList>
    </citation>
    <scope>NUCLEOTIDE SEQUENCE [LARGE SCALE GENOMIC DNA]</scope>
</reference>
<evidence type="ECO:0000313" key="2">
    <source>
        <dbReference type="EMBL" id="CAK0831685.1"/>
    </source>
</evidence>
<feature type="region of interest" description="Disordered" evidence="1">
    <location>
        <begin position="34"/>
        <end position="59"/>
    </location>
</feature>
<gene>
    <name evidence="2" type="ORF">PCOR1329_LOCUS29960</name>
</gene>
<organism evidence="2 3">
    <name type="scientific">Prorocentrum cordatum</name>
    <dbReference type="NCBI Taxonomy" id="2364126"/>
    <lineage>
        <taxon>Eukaryota</taxon>
        <taxon>Sar</taxon>
        <taxon>Alveolata</taxon>
        <taxon>Dinophyceae</taxon>
        <taxon>Prorocentrales</taxon>
        <taxon>Prorocentraceae</taxon>
        <taxon>Prorocentrum</taxon>
    </lineage>
</organism>
<feature type="region of interest" description="Disordered" evidence="1">
    <location>
        <begin position="89"/>
        <end position="129"/>
    </location>
</feature>
<name>A0ABN9SJ26_9DINO</name>
<accession>A0ABN9SJ26</accession>
<protein>
    <submittedName>
        <fullName evidence="2">Uncharacterized protein</fullName>
    </submittedName>
</protein>
<feature type="compositionally biased region" description="Basic and acidic residues" evidence="1">
    <location>
        <begin position="105"/>
        <end position="129"/>
    </location>
</feature>
<dbReference type="EMBL" id="CAUYUJ010011392">
    <property type="protein sequence ID" value="CAK0831685.1"/>
    <property type="molecule type" value="Genomic_DNA"/>
</dbReference>
<proteinExistence type="predicted"/>
<evidence type="ECO:0000256" key="1">
    <source>
        <dbReference type="SAM" id="MobiDB-lite"/>
    </source>
</evidence>